<feature type="transmembrane region" description="Helical" evidence="1">
    <location>
        <begin position="171"/>
        <end position="193"/>
    </location>
</feature>
<protein>
    <submittedName>
        <fullName evidence="3">Vomeronasal type-1 receptor</fullName>
    </submittedName>
</protein>
<name>A0A915CY37_9BILA</name>
<organism evidence="2 3">
    <name type="scientific">Ditylenchus dipsaci</name>
    <dbReference type="NCBI Taxonomy" id="166011"/>
    <lineage>
        <taxon>Eukaryota</taxon>
        <taxon>Metazoa</taxon>
        <taxon>Ecdysozoa</taxon>
        <taxon>Nematoda</taxon>
        <taxon>Chromadorea</taxon>
        <taxon>Rhabditida</taxon>
        <taxon>Tylenchina</taxon>
        <taxon>Tylenchomorpha</taxon>
        <taxon>Sphaerularioidea</taxon>
        <taxon>Anguinidae</taxon>
        <taxon>Anguininae</taxon>
        <taxon>Ditylenchus</taxon>
    </lineage>
</organism>
<dbReference type="AlphaFoldDB" id="A0A915CY37"/>
<keyword evidence="1" id="KW-1133">Transmembrane helix</keyword>
<keyword evidence="1" id="KW-0472">Membrane</keyword>
<evidence type="ECO:0000313" key="3">
    <source>
        <dbReference type="WBParaSite" id="jg13802"/>
    </source>
</evidence>
<feature type="transmembrane region" description="Helical" evidence="1">
    <location>
        <begin position="55"/>
        <end position="77"/>
    </location>
</feature>
<feature type="transmembrane region" description="Helical" evidence="1">
    <location>
        <begin position="12"/>
        <end position="34"/>
    </location>
</feature>
<accession>A0A915CY37</accession>
<sequence length="217" mass="25224">MDRQSLKAYLSLFESCISLSSHFIAIALFSRLLYYAIFKRKVMSVGQLSHSMLAFMLSHVLLSCTSFWYLLYVIINWTPNFVISYNKQILYWLGLVDSNHIYITPIPVLFLTLDRCFSLAYPNNYGTKQRKIMLLFTFMLFVFVYFIFTLVNLMEFPLDVSSEFLSSNWGQFVEMFCMIDAACCSILYSSILLKRKGSIKVGSNNQFPHSAIIKQKN</sequence>
<feature type="transmembrane region" description="Helical" evidence="1">
    <location>
        <begin position="89"/>
        <end position="111"/>
    </location>
</feature>
<evidence type="ECO:0000256" key="1">
    <source>
        <dbReference type="SAM" id="Phobius"/>
    </source>
</evidence>
<feature type="transmembrane region" description="Helical" evidence="1">
    <location>
        <begin position="132"/>
        <end position="151"/>
    </location>
</feature>
<proteinExistence type="predicted"/>
<dbReference type="Proteomes" id="UP000887574">
    <property type="component" value="Unplaced"/>
</dbReference>
<dbReference type="WBParaSite" id="jg13802">
    <property type="protein sequence ID" value="jg13802"/>
    <property type="gene ID" value="jg13802"/>
</dbReference>
<keyword evidence="2" id="KW-1185">Reference proteome</keyword>
<keyword evidence="1" id="KW-0812">Transmembrane</keyword>
<evidence type="ECO:0000313" key="2">
    <source>
        <dbReference type="Proteomes" id="UP000887574"/>
    </source>
</evidence>
<reference evidence="3" key="1">
    <citation type="submission" date="2022-11" db="UniProtKB">
        <authorList>
            <consortium name="WormBaseParasite"/>
        </authorList>
    </citation>
    <scope>IDENTIFICATION</scope>
</reference>